<proteinExistence type="predicted"/>
<dbReference type="Proteomes" id="UP000239290">
    <property type="component" value="Unassembled WGS sequence"/>
</dbReference>
<protein>
    <recommendedName>
        <fullName evidence="3">Minor tail protein</fullName>
    </recommendedName>
</protein>
<evidence type="ECO:0008006" key="3">
    <source>
        <dbReference type="Google" id="ProtNLM"/>
    </source>
</evidence>
<comment type="caution">
    <text evidence="1">The sequence shown here is derived from an EMBL/GenBank/DDBJ whole genome shotgun (WGS) entry which is preliminary data.</text>
</comment>
<evidence type="ECO:0000313" key="2">
    <source>
        <dbReference type="Proteomes" id="UP000239290"/>
    </source>
</evidence>
<evidence type="ECO:0000313" key="1">
    <source>
        <dbReference type="EMBL" id="PQP24168.1"/>
    </source>
</evidence>
<gene>
    <name evidence="1" type="ORF">C5613_14910</name>
</gene>
<accession>A0A2S8JAV0</accession>
<organism evidence="1 2">
    <name type="scientific">Rhodococcus opacus</name>
    <name type="common">Nocardia opaca</name>
    <dbReference type="NCBI Taxonomy" id="37919"/>
    <lineage>
        <taxon>Bacteria</taxon>
        <taxon>Bacillati</taxon>
        <taxon>Actinomycetota</taxon>
        <taxon>Actinomycetes</taxon>
        <taxon>Mycobacteriales</taxon>
        <taxon>Nocardiaceae</taxon>
        <taxon>Rhodococcus</taxon>
    </lineage>
</organism>
<dbReference type="AlphaFoldDB" id="A0A2S8JAV0"/>
<reference evidence="2" key="1">
    <citation type="submission" date="2018-02" db="EMBL/GenBank/DDBJ databases">
        <title>Draft genome sequencing of Rhodococcus opacus KU647198.</title>
        <authorList>
            <person name="Zheng B.-X."/>
        </authorList>
    </citation>
    <scope>NUCLEOTIDE SEQUENCE [LARGE SCALE GENOMIC DNA]</scope>
    <source>
        <strain evidence="2">04-OD7</strain>
    </source>
</reference>
<dbReference type="EMBL" id="PUIO01000015">
    <property type="protein sequence ID" value="PQP24168.1"/>
    <property type="molecule type" value="Genomic_DNA"/>
</dbReference>
<dbReference type="RefSeq" id="WP_105415324.1">
    <property type="nucleotide sequence ID" value="NZ_PUIO01000015.1"/>
</dbReference>
<name>A0A2S8JAV0_RHOOP</name>
<sequence length="304" mass="33344">MSDYLEVTLTGSDGSVWDLSGPAAGDQGVEMRPKTSGLFEPPNKTLWIKSAFGSKYQGHKVQRRDVIFSVQIYGTHAAEWRDVDSRFRMALGNYDTQFTLTFTTEDGPRSLKLRLLEQPKPYESGGYEDHDPNIFADSTMTITAAAEQPYWEGEVETASWTLASGTSGSGTITLPGNPGDVPIWPRWTVTAPSKWTLPDRSWGQDLFNAAVADATRTVVLPTLLTGEDSHCDANPQEEAIIAANGAPVWQRWNGRGILYPIPPHTPPQTVPISVTSAVAGASVVVEFDRWYSRPWGVSSWQPAS</sequence>